<feature type="compositionally biased region" description="Polar residues" evidence="1">
    <location>
        <begin position="209"/>
        <end position="219"/>
    </location>
</feature>
<organism evidence="2 3">
    <name type="scientific">Mycena rosella</name>
    <name type="common">Pink bonnet</name>
    <name type="synonym">Agaricus rosellus</name>
    <dbReference type="NCBI Taxonomy" id="1033263"/>
    <lineage>
        <taxon>Eukaryota</taxon>
        <taxon>Fungi</taxon>
        <taxon>Dikarya</taxon>
        <taxon>Basidiomycota</taxon>
        <taxon>Agaricomycotina</taxon>
        <taxon>Agaricomycetes</taxon>
        <taxon>Agaricomycetidae</taxon>
        <taxon>Agaricales</taxon>
        <taxon>Marasmiineae</taxon>
        <taxon>Mycenaceae</taxon>
        <taxon>Mycena</taxon>
    </lineage>
</organism>
<accession>A0AAD7B2W8</accession>
<keyword evidence="3" id="KW-1185">Reference proteome</keyword>
<reference evidence="2" key="1">
    <citation type="submission" date="2023-03" db="EMBL/GenBank/DDBJ databases">
        <title>Massive genome expansion in bonnet fungi (Mycena s.s.) driven by repeated elements and novel gene families across ecological guilds.</title>
        <authorList>
            <consortium name="Lawrence Berkeley National Laboratory"/>
            <person name="Harder C.B."/>
            <person name="Miyauchi S."/>
            <person name="Viragh M."/>
            <person name="Kuo A."/>
            <person name="Thoen E."/>
            <person name="Andreopoulos B."/>
            <person name="Lu D."/>
            <person name="Skrede I."/>
            <person name="Drula E."/>
            <person name="Henrissat B."/>
            <person name="Morin E."/>
            <person name="Kohler A."/>
            <person name="Barry K."/>
            <person name="LaButti K."/>
            <person name="Morin E."/>
            <person name="Salamov A."/>
            <person name="Lipzen A."/>
            <person name="Mereny Z."/>
            <person name="Hegedus B."/>
            <person name="Baldrian P."/>
            <person name="Stursova M."/>
            <person name="Weitz H."/>
            <person name="Taylor A."/>
            <person name="Grigoriev I.V."/>
            <person name="Nagy L.G."/>
            <person name="Martin F."/>
            <person name="Kauserud H."/>
        </authorList>
    </citation>
    <scope>NUCLEOTIDE SEQUENCE</scope>
    <source>
        <strain evidence="2">CBHHK067</strain>
    </source>
</reference>
<feature type="region of interest" description="Disordered" evidence="1">
    <location>
        <begin position="177"/>
        <end position="219"/>
    </location>
</feature>
<proteinExistence type="predicted"/>
<gene>
    <name evidence="2" type="ORF">B0H17DRAFT_1153816</name>
</gene>
<protein>
    <submittedName>
        <fullName evidence="2">Uncharacterized protein</fullName>
    </submittedName>
</protein>
<sequence>MFGFPSVFAWSKNAPDIVDISAEFSGYHANTDSLHSEPRRHRFSVFHARERAQGETYPVGRNIPASTRVKHEPEPLSHIPLKYTPPRSASYAGPSSNLRSALQDVLPDEIAGLLSQHLPGKNHKELVDSILDLAKQKIEHMQEMVPILLAEEPLGLTARQQLVDAVCARILNHQMSIESDNPSKSTLDPSSNRQESQKKTSEHEPNMLQVKTTSGTFGTTHPKSTFHYFSTTSDTNIQAPLATSDSPRSGDLFIHTNTQTKPETKQVWLYNTNRWEDISEHWKKEKMVVYPTIADRFLTVREDKSPNWILRSSAENKLKTRKAKERSQSTAL</sequence>
<evidence type="ECO:0000313" key="3">
    <source>
        <dbReference type="Proteomes" id="UP001221757"/>
    </source>
</evidence>
<dbReference type="Proteomes" id="UP001221757">
    <property type="component" value="Unassembled WGS sequence"/>
</dbReference>
<feature type="compositionally biased region" description="Basic and acidic residues" evidence="1">
    <location>
        <begin position="195"/>
        <end position="205"/>
    </location>
</feature>
<feature type="region of interest" description="Disordered" evidence="1">
    <location>
        <begin position="76"/>
        <end position="96"/>
    </location>
</feature>
<feature type="compositionally biased region" description="Polar residues" evidence="1">
    <location>
        <begin position="177"/>
        <end position="194"/>
    </location>
</feature>
<dbReference type="AlphaFoldDB" id="A0AAD7B2W8"/>
<dbReference type="EMBL" id="JARKIE010001044">
    <property type="protein sequence ID" value="KAJ7608316.1"/>
    <property type="molecule type" value="Genomic_DNA"/>
</dbReference>
<name>A0AAD7B2W8_MYCRO</name>
<evidence type="ECO:0000313" key="2">
    <source>
        <dbReference type="EMBL" id="KAJ7608316.1"/>
    </source>
</evidence>
<comment type="caution">
    <text evidence="2">The sequence shown here is derived from an EMBL/GenBank/DDBJ whole genome shotgun (WGS) entry which is preliminary data.</text>
</comment>
<evidence type="ECO:0000256" key="1">
    <source>
        <dbReference type="SAM" id="MobiDB-lite"/>
    </source>
</evidence>